<organism evidence="2 3">
    <name type="scientific">Streptomyces laurentii</name>
    <dbReference type="NCBI Taxonomy" id="39478"/>
    <lineage>
        <taxon>Bacteria</taxon>
        <taxon>Bacillati</taxon>
        <taxon>Actinomycetota</taxon>
        <taxon>Actinomycetes</taxon>
        <taxon>Kitasatosporales</taxon>
        <taxon>Streptomycetaceae</taxon>
        <taxon>Streptomyces</taxon>
    </lineage>
</organism>
<sequence>MSSLSGWSTIALFVRRASGRHKASTGSEPPLRRSKQVGKPAVAGVDGAATDEAATGEPRDRCRGRGGRHHQPPPLIAVVLMPATPSDTINGTFCKRFSRDEYAIVHRDLNLAVSVAAAG</sequence>
<name>A0A160P777_STRLU</name>
<evidence type="ECO:0000313" key="2">
    <source>
        <dbReference type="EMBL" id="BAU86901.1"/>
    </source>
</evidence>
<gene>
    <name evidence="2" type="ORF">SLA_6032</name>
</gene>
<reference evidence="2 3" key="1">
    <citation type="journal article" date="2016" name="Genome Announc.">
        <title>Complete Genome Sequence of Thiostrepton-Producing Streptomyces laurentii ATCC 31255.</title>
        <authorList>
            <person name="Doi K."/>
            <person name="Fujino Y."/>
            <person name="Nagayoshi Y."/>
            <person name="Ohshima T."/>
            <person name="Ogata S."/>
        </authorList>
    </citation>
    <scope>NUCLEOTIDE SEQUENCE [LARGE SCALE GENOMIC DNA]</scope>
    <source>
        <strain evidence="2 3">ATCC 31255</strain>
    </source>
</reference>
<evidence type="ECO:0000313" key="3">
    <source>
        <dbReference type="Proteomes" id="UP000217676"/>
    </source>
</evidence>
<proteinExistence type="predicted"/>
<dbReference type="AlphaFoldDB" id="A0A160P777"/>
<protein>
    <submittedName>
        <fullName evidence="2">AMP-dependent synthetase and ligase</fullName>
    </submittedName>
</protein>
<accession>A0A160P777</accession>
<feature type="region of interest" description="Disordered" evidence="1">
    <location>
        <begin position="17"/>
        <end position="73"/>
    </location>
</feature>
<keyword evidence="3" id="KW-1185">Reference proteome</keyword>
<evidence type="ECO:0000256" key="1">
    <source>
        <dbReference type="SAM" id="MobiDB-lite"/>
    </source>
</evidence>
<dbReference type="EMBL" id="AP017424">
    <property type="protein sequence ID" value="BAU86901.1"/>
    <property type="molecule type" value="Genomic_DNA"/>
</dbReference>
<keyword evidence="2" id="KW-0436">Ligase</keyword>
<dbReference type="GO" id="GO:0016874">
    <property type="term" value="F:ligase activity"/>
    <property type="evidence" value="ECO:0007669"/>
    <property type="project" value="UniProtKB-KW"/>
</dbReference>
<dbReference type="KEGG" id="slau:SLA_6032"/>
<dbReference type="Proteomes" id="UP000217676">
    <property type="component" value="Chromosome"/>
</dbReference>